<evidence type="ECO:0000256" key="8">
    <source>
        <dbReference type="SAM" id="Phobius"/>
    </source>
</evidence>
<feature type="transmembrane region" description="Helical" evidence="8">
    <location>
        <begin position="185"/>
        <end position="205"/>
    </location>
</feature>
<evidence type="ECO:0000256" key="1">
    <source>
        <dbReference type="ARBA" id="ARBA00004141"/>
    </source>
</evidence>
<accession>V9ILD5</accession>
<feature type="transmembrane region" description="Helical" evidence="8">
    <location>
        <begin position="211"/>
        <end position="232"/>
    </location>
</feature>
<dbReference type="PANTHER" id="PTHR11003:SF325">
    <property type="entry name" value="POTASSIUM CHANNEL DOMAIN-CONTAINING PROTEIN"/>
    <property type="match status" value="1"/>
</dbReference>
<evidence type="ECO:0000256" key="7">
    <source>
        <dbReference type="ARBA" id="ARBA00023303"/>
    </source>
</evidence>
<dbReference type="GO" id="GO:0005886">
    <property type="term" value="C:plasma membrane"/>
    <property type="evidence" value="ECO:0007669"/>
    <property type="project" value="TreeGrafter"/>
</dbReference>
<evidence type="ECO:0000256" key="2">
    <source>
        <dbReference type="ARBA" id="ARBA00022448"/>
    </source>
</evidence>
<dbReference type="SUPFAM" id="SSF81324">
    <property type="entry name" value="Voltage-gated potassium channels"/>
    <property type="match status" value="1"/>
</dbReference>
<keyword evidence="3 8" id="KW-0812">Transmembrane</keyword>
<keyword evidence="5" id="KW-0406">Ion transport</keyword>
<feature type="domain" description="Potassium channel" evidence="9">
    <location>
        <begin position="183"/>
        <end position="239"/>
    </location>
</feature>
<keyword evidence="6 8" id="KW-0472">Membrane</keyword>
<dbReference type="GO" id="GO:0030322">
    <property type="term" value="P:stabilization of membrane potential"/>
    <property type="evidence" value="ECO:0007669"/>
    <property type="project" value="TreeGrafter"/>
</dbReference>
<evidence type="ECO:0000313" key="10">
    <source>
        <dbReference type="EMBL" id="AEY61880.1"/>
    </source>
</evidence>
<evidence type="ECO:0000256" key="3">
    <source>
        <dbReference type="ARBA" id="ARBA00022692"/>
    </source>
</evidence>
<evidence type="ECO:0000256" key="4">
    <source>
        <dbReference type="ARBA" id="ARBA00022989"/>
    </source>
</evidence>
<dbReference type="Gene3D" id="1.10.287.70">
    <property type="match status" value="1"/>
</dbReference>
<dbReference type="GO" id="GO:0022841">
    <property type="term" value="F:potassium ion leak channel activity"/>
    <property type="evidence" value="ECO:0007669"/>
    <property type="project" value="TreeGrafter"/>
</dbReference>
<comment type="subcellular location">
    <subcellularLocation>
        <location evidence="1">Membrane</location>
        <topology evidence="1">Multi-pass membrane protein</topology>
    </subcellularLocation>
</comment>
<dbReference type="InterPro" id="IPR003280">
    <property type="entry name" value="2pore_dom_K_chnl"/>
</dbReference>
<keyword evidence="2" id="KW-0813">Transport</keyword>
<proteinExistence type="evidence at transcript level"/>
<dbReference type="PANTHER" id="PTHR11003">
    <property type="entry name" value="POTASSIUM CHANNEL, SUBFAMILY K"/>
    <property type="match status" value="1"/>
</dbReference>
<name>V9ILD5_APICE</name>
<dbReference type="InterPro" id="IPR013099">
    <property type="entry name" value="K_chnl_dom"/>
</dbReference>
<gene>
    <name evidence="10" type="ORF">ACCB14446</name>
</gene>
<organism evidence="10">
    <name type="scientific">Apis cerana</name>
    <name type="common">Indian honeybee</name>
    <dbReference type="NCBI Taxonomy" id="7461"/>
    <lineage>
        <taxon>Eukaryota</taxon>
        <taxon>Metazoa</taxon>
        <taxon>Ecdysozoa</taxon>
        <taxon>Arthropoda</taxon>
        <taxon>Hexapoda</taxon>
        <taxon>Insecta</taxon>
        <taxon>Pterygota</taxon>
        <taxon>Neoptera</taxon>
        <taxon>Endopterygota</taxon>
        <taxon>Hymenoptera</taxon>
        <taxon>Apocrita</taxon>
        <taxon>Aculeata</taxon>
        <taxon>Apoidea</taxon>
        <taxon>Anthophila</taxon>
        <taxon>Apidae</taxon>
        <taxon>Apis</taxon>
    </lineage>
</organism>
<reference evidence="10" key="1">
    <citation type="submission" date="2011-11" db="EMBL/GenBank/DDBJ databases">
        <title>Decoding the brain transcriptome of the Eastern honeybee (Apis cerana) based on pyrosequencing.</title>
        <authorList>
            <person name="Sun L."/>
            <person name="Zheng H."/>
            <person name="Wang Y."/>
            <person name="Xie X."/>
            <person name="Zhu Y."/>
            <person name="Gu W."/>
            <person name="Wang S."/>
        </authorList>
    </citation>
    <scope>NUCLEOTIDE SEQUENCE</scope>
    <source>
        <tissue evidence="10">Brain</tissue>
    </source>
</reference>
<evidence type="ECO:0000259" key="9">
    <source>
        <dbReference type="Pfam" id="PF07885"/>
    </source>
</evidence>
<evidence type="ECO:0000256" key="6">
    <source>
        <dbReference type="ARBA" id="ARBA00023136"/>
    </source>
</evidence>
<dbReference type="Pfam" id="PF07885">
    <property type="entry name" value="Ion_trans_2"/>
    <property type="match status" value="1"/>
</dbReference>
<sequence length="268" mass="29216">MQSTGDYYQRAPRCCPGRNANANADALRISASVRGAELLCCCCSCSTATSTKTPGLLASLGVCVLVLGYTLLGAFAFMALEGGLKSDSANDLLVSTGSKSEGGSYAVPNIEDDTMELRARTVEKLWSITEDLNVLYKENWTRLAAREVFEFQENLARGLKRTSSQYEPSSRSREHSMDRRPHRRWTFSGSLLYSLTLITTIGYGSVAPRTVWGRLITIVYALAGIPLMLVYLSTVGDVLSGASAVCMADCVDQEIAVESNNHLHRHLL</sequence>
<evidence type="ECO:0000256" key="5">
    <source>
        <dbReference type="ARBA" id="ARBA00023065"/>
    </source>
</evidence>
<keyword evidence="4 8" id="KW-1133">Transmembrane helix</keyword>
<feature type="transmembrane region" description="Helical" evidence="8">
    <location>
        <begin position="56"/>
        <end position="80"/>
    </location>
</feature>
<dbReference type="AlphaFoldDB" id="V9ILD5"/>
<dbReference type="GO" id="GO:0015271">
    <property type="term" value="F:outward rectifier potassium channel activity"/>
    <property type="evidence" value="ECO:0007669"/>
    <property type="project" value="TreeGrafter"/>
</dbReference>
<protein>
    <recommendedName>
        <fullName evidence="9">Potassium channel domain-containing protein</fullName>
    </recommendedName>
</protein>
<dbReference type="EMBL" id="JR053225">
    <property type="protein sequence ID" value="AEY61880.1"/>
    <property type="molecule type" value="mRNA"/>
</dbReference>
<keyword evidence="7" id="KW-0407">Ion channel</keyword>